<dbReference type="InterPro" id="IPR017853">
    <property type="entry name" value="GH"/>
</dbReference>
<dbReference type="Pfam" id="PF06439">
    <property type="entry name" value="3keto-disac_hyd"/>
    <property type="match status" value="1"/>
</dbReference>
<evidence type="ECO:0000313" key="9">
    <source>
        <dbReference type="EMBL" id="OAM88898.1"/>
    </source>
</evidence>
<gene>
    <name evidence="9" type="ORF">AW736_15405</name>
</gene>
<dbReference type="InterPro" id="IPR013780">
    <property type="entry name" value="Glyco_hydro_b"/>
</dbReference>
<evidence type="ECO:0000256" key="6">
    <source>
        <dbReference type="ARBA" id="ARBA00023180"/>
    </source>
</evidence>
<dbReference type="SUPFAM" id="SSF51011">
    <property type="entry name" value="Glycosyl hydrolase domain"/>
    <property type="match status" value="1"/>
</dbReference>
<dbReference type="STRING" id="1184151.AW736_15405"/>
<dbReference type="InterPro" id="IPR055235">
    <property type="entry name" value="ASD1_cat"/>
</dbReference>
<organism evidence="9 10">
    <name type="scientific">Termitidicoccus mucosus</name>
    <dbReference type="NCBI Taxonomy" id="1184151"/>
    <lineage>
        <taxon>Bacteria</taxon>
        <taxon>Pseudomonadati</taxon>
        <taxon>Verrucomicrobiota</taxon>
        <taxon>Opitutia</taxon>
        <taxon>Opitutales</taxon>
        <taxon>Opitutaceae</taxon>
        <taxon>Termitidicoccus</taxon>
    </lineage>
</organism>
<dbReference type="Gene3D" id="2.60.40.1180">
    <property type="entry name" value="Golgi alpha-mannosidase II"/>
    <property type="match status" value="1"/>
</dbReference>
<dbReference type="RefSeq" id="WP_068771206.1">
    <property type="nucleotide sequence ID" value="NZ_CP109796.1"/>
</dbReference>
<dbReference type="PANTHER" id="PTHR31776:SF0">
    <property type="entry name" value="ALPHA-L-ARABINOFURANOSIDASE 1"/>
    <property type="match status" value="1"/>
</dbReference>
<feature type="chain" id="PRO_5008088835" description="non-reducing end alpha-L-arabinofuranosidase" evidence="7">
    <location>
        <begin position="26"/>
        <end position="836"/>
    </location>
</feature>
<proteinExistence type="inferred from homology"/>
<evidence type="ECO:0000256" key="7">
    <source>
        <dbReference type="SAM" id="SignalP"/>
    </source>
</evidence>
<protein>
    <recommendedName>
        <fullName evidence="3">non-reducing end alpha-L-arabinofuranosidase</fullName>
        <ecNumber evidence="3">3.2.1.55</ecNumber>
    </recommendedName>
</protein>
<dbReference type="EC" id="3.2.1.55" evidence="3"/>
<dbReference type="InterPro" id="IPR010496">
    <property type="entry name" value="AL/BT2_dom"/>
</dbReference>
<accession>A0A178IGP7</accession>
<dbReference type="Gene3D" id="2.60.120.260">
    <property type="entry name" value="Galactose-binding domain-like"/>
    <property type="match status" value="1"/>
</dbReference>
<feature type="signal peptide" evidence="7">
    <location>
        <begin position="1"/>
        <end position="25"/>
    </location>
</feature>
<dbReference type="Proteomes" id="UP000078486">
    <property type="component" value="Unassembled WGS sequence"/>
</dbReference>
<dbReference type="OrthoDB" id="9758333at2"/>
<comment type="similarity">
    <text evidence="2">Belongs to the glycosyl hydrolase 51 family.</text>
</comment>
<evidence type="ECO:0000256" key="4">
    <source>
        <dbReference type="ARBA" id="ARBA00022729"/>
    </source>
</evidence>
<name>A0A178IGP7_9BACT</name>
<dbReference type="GO" id="GO:0046373">
    <property type="term" value="P:L-arabinose metabolic process"/>
    <property type="evidence" value="ECO:0007669"/>
    <property type="project" value="InterPro"/>
</dbReference>
<evidence type="ECO:0000256" key="5">
    <source>
        <dbReference type="ARBA" id="ARBA00022801"/>
    </source>
</evidence>
<dbReference type="InterPro" id="IPR051563">
    <property type="entry name" value="Glycosyl_Hydrolase_51"/>
</dbReference>
<keyword evidence="4 7" id="KW-0732">Signal</keyword>
<keyword evidence="5" id="KW-0378">Hydrolase</keyword>
<dbReference type="Gene3D" id="2.60.120.560">
    <property type="entry name" value="Exo-inulinase, domain 1"/>
    <property type="match status" value="1"/>
</dbReference>
<dbReference type="AlphaFoldDB" id="A0A178IGP7"/>
<evidence type="ECO:0000313" key="10">
    <source>
        <dbReference type="Proteomes" id="UP000078486"/>
    </source>
</evidence>
<keyword evidence="10" id="KW-1185">Reference proteome</keyword>
<evidence type="ECO:0000259" key="8">
    <source>
        <dbReference type="SMART" id="SM00813"/>
    </source>
</evidence>
<evidence type="ECO:0000256" key="2">
    <source>
        <dbReference type="ARBA" id="ARBA00007186"/>
    </source>
</evidence>
<dbReference type="Pfam" id="PF22848">
    <property type="entry name" value="ASD1_dom"/>
    <property type="match status" value="1"/>
</dbReference>
<dbReference type="Gene3D" id="3.20.20.80">
    <property type="entry name" value="Glycosidases"/>
    <property type="match status" value="1"/>
</dbReference>
<dbReference type="SUPFAM" id="SSF49899">
    <property type="entry name" value="Concanavalin A-like lectins/glucanases"/>
    <property type="match status" value="1"/>
</dbReference>
<feature type="domain" description="Alpha-L-arabinofuranosidase C-terminal" evidence="8">
    <location>
        <begin position="475"/>
        <end position="827"/>
    </location>
</feature>
<dbReference type="InterPro" id="IPR010720">
    <property type="entry name" value="Alpha-L-AF_C"/>
</dbReference>
<dbReference type="EMBL" id="LRRQ01000118">
    <property type="protein sequence ID" value="OAM88898.1"/>
    <property type="molecule type" value="Genomic_DNA"/>
</dbReference>
<dbReference type="Pfam" id="PF06964">
    <property type="entry name" value="Alpha-L-AF_C"/>
    <property type="match status" value="1"/>
</dbReference>
<keyword evidence="6" id="KW-0325">Glycoprotein</keyword>
<comment type="caution">
    <text evidence="9">The sequence shown here is derived from an EMBL/GenBank/DDBJ whole genome shotgun (WGS) entry which is preliminary data.</text>
</comment>
<evidence type="ECO:0000256" key="3">
    <source>
        <dbReference type="ARBA" id="ARBA00012670"/>
    </source>
</evidence>
<sequence>MTYRIRFLSALAVPLVSLAIPPAAAAPVTVTVDAAAPGIPVSPLMHGLFFEDINYGADGGLYAELVQNRSFEHADSFYAWGLVNRGADASAGISAETPLNPNNPHFLRLAVRDPGEGFGVANYGFGGIAVRAGENYLVSLRARAADGFSGALAVAIEDETGRVLGRCRIENIATAWTRRDAVIAVPPSSASRLPVPFTGTGRARLVVTADAAGTIDLDVISLFPENTWKQRPNGLRADLVQMLADMRPGFLRFPGGCIVEGSDLANAYRWKDTVGDIAARPENRNRWQHALHRDHAPQYYQSYGLGFFEYFQLCEDIGAAPVPVINCGMACQYQTGELVPLGELGPFVRDALDLVEFANGPVDSKWGGVRAAMGHPAPFNLKYLGIGNEQWGEPYFERYTVFHDALKAAHPEIVLITTSGPGVDDQWWRLAWDKFKAGTPAEIVDEHYYRPPAWFFAQADRYDRHDRAGPKVFAGEFAAHETDRRNTLRAALSEAAFMTGLLRNADVVTMAAYAPLFAKSGATQWAPDLVWFDHDRVYGTPSYHVQKAFSRHRPDRVLPTTLAVPPQPAPAYPGSAGVGTWHSRAEFKDFVITRGGRELFRADFAGGKQLAAWQTRGGAWAIRDGALRQENPDEPDVRALAVDGAWTDYTLSVKARKLGGEEGFLVFFQAEPGGETGRLNLGSYRNTQYTLNLGGAPAASAAGRIEDGRWYDIRVEVSGGAVKCWLDGALILEGARRPPAVLYAVAGRDDRAGEIILHLVNPADRPLDAAIGLEGVQTIADTGRVSLLTAGSLDDTNTLDAPDQVSPREETIAVPGPRFRHTVPARSHTVLRVQAK</sequence>
<dbReference type="SUPFAM" id="SSF51445">
    <property type="entry name" value="(Trans)glycosidases"/>
    <property type="match status" value="1"/>
</dbReference>
<comment type="catalytic activity">
    <reaction evidence="1">
        <text>Hydrolysis of terminal non-reducing alpha-L-arabinofuranoside residues in alpha-L-arabinosides.</text>
        <dbReference type="EC" id="3.2.1.55"/>
    </reaction>
</comment>
<dbReference type="InterPro" id="IPR013320">
    <property type="entry name" value="ConA-like_dom_sf"/>
</dbReference>
<dbReference type="GO" id="GO:0046556">
    <property type="term" value="F:alpha-L-arabinofuranosidase activity"/>
    <property type="evidence" value="ECO:0007669"/>
    <property type="project" value="UniProtKB-EC"/>
</dbReference>
<reference evidence="9 10" key="1">
    <citation type="submission" date="2016-01" db="EMBL/GenBank/DDBJ databases">
        <title>High potential of lignocellulose degradation of a new Verrucomicrobia species.</title>
        <authorList>
            <person name="Wang Y."/>
            <person name="Shi Y."/>
            <person name="Qiu Z."/>
            <person name="Liu S."/>
            <person name="Yang H."/>
        </authorList>
    </citation>
    <scope>NUCLEOTIDE SEQUENCE [LARGE SCALE GENOMIC DNA]</scope>
    <source>
        <strain evidence="9 10">TSB47</strain>
    </source>
</reference>
<dbReference type="SMART" id="SM00813">
    <property type="entry name" value="Alpha-L-AF_C"/>
    <property type="match status" value="1"/>
</dbReference>
<dbReference type="PANTHER" id="PTHR31776">
    <property type="entry name" value="ALPHA-L-ARABINOFURANOSIDASE 1"/>
    <property type="match status" value="1"/>
</dbReference>
<evidence type="ECO:0000256" key="1">
    <source>
        <dbReference type="ARBA" id="ARBA00001462"/>
    </source>
</evidence>